<dbReference type="Pfam" id="PF00096">
    <property type="entry name" value="zf-C2H2"/>
    <property type="match status" value="2"/>
</dbReference>
<dbReference type="GO" id="GO:0005634">
    <property type="term" value="C:nucleus"/>
    <property type="evidence" value="ECO:0007669"/>
    <property type="project" value="UniProtKB-SubCell"/>
</dbReference>
<dbReference type="SMART" id="SM00355">
    <property type="entry name" value="ZnF_C2H2"/>
    <property type="match status" value="2"/>
</dbReference>
<dbReference type="GO" id="GO:0008270">
    <property type="term" value="F:zinc ion binding"/>
    <property type="evidence" value="ECO:0007669"/>
    <property type="project" value="UniProtKB-KW"/>
</dbReference>
<accession>A0AAV0ANM6</accession>
<evidence type="ECO:0000256" key="4">
    <source>
        <dbReference type="ARBA" id="ARBA00022771"/>
    </source>
</evidence>
<dbReference type="AlphaFoldDB" id="A0AAV0ANM6"/>
<keyword evidence="6" id="KW-0539">Nucleus</keyword>
<dbReference type="EMBL" id="CALTRL010002560">
    <property type="protein sequence ID" value="CAH7676018.1"/>
    <property type="molecule type" value="Genomic_DNA"/>
</dbReference>
<dbReference type="FunFam" id="3.30.160.60:FF:001968">
    <property type="entry name" value="chorion transcription factor Cf2 isoform X3"/>
    <property type="match status" value="1"/>
</dbReference>
<feature type="region of interest" description="Disordered" evidence="8">
    <location>
        <begin position="1"/>
        <end position="25"/>
    </location>
</feature>
<feature type="domain" description="C2H2-type" evidence="9">
    <location>
        <begin position="163"/>
        <end position="190"/>
    </location>
</feature>
<comment type="subcellular location">
    <subcellularLocation>
        <location evidence="1">Nucleus</location>
    </subcellularLocation>
</comment>
<dbReference type="PROSITE" id="PS00028">
    <property type="entry name" value="ZINC_FINGER_C2H2_1"/>
    <property type="match status" value="2"/>
</dbReference>
<gene>
    <name evidence="11" type="ORF">PPACK8108_LOCUS11119</name>
    <name evidence="10" type="ORF">PPACK8108_LOCUS4207</name>
</gene>
<dbReference type="InterPro" id="IPR013087">
    <property type="entry name" value="Znf_C2H2_type"/>
</dbReference>
<keyword evidence="3" id="KW-0677">Repeat</keyword>
<protein>
    <submittedName>
        <fullName evidence="10">Expressed protein</fullName>
    </submittedName>
</protein>
<reference evidence="10" key="1">
    <citation type="submission" date="2022-06" db="EMBL/GenBank/DDBJ databases">
        <authorList>
            <consortium name="SYNGENTA / RWTH Aachen University"/>
        </authorList>
    </citation>
    <scope>NUCLEOTIDE SEQUENCE</scope>
</reference>
<dbReference type="FunFam" id="3.30.160.60:FF:000358">
    <property type="entry name" value="zinc finger protein 24"/>
    <property type="match status" value="1"/>
</dbReference>
<evidence type="ECO:0000313" key="12">
    <source>
        <dbReference type="Proteomes" id="UP001153365"/>
    </source>
</evidence>
<keyword evidence="5" id="KW-0862">Zinc</keyword>
<evidence type="ECO:0000313" key="11">
    <source>
        <dbReference type="EMBL" id="CAH7676018.1"/>
    </source>
</evidence>
<feature type="domain" description="C2H2-type" evidence="9">
    <location>
        <begin position="191"/>
        <end position="215"/>
    </location>
</feature>
<proteinExistence type="predicted"/>
<evidence type="ECO:0000256" key="8">
    <source>
        <dbReference type="SAM" id="MobiDB-lite"/>
    </source>
</evidence>
<dbReference type="Proteomes" id="UP001153365">
    <property type="component" value="Unassembled WGS sequence"/>
</dbReference>
<dbReference type="InterPro" id="IPR036236">
    <property type="entry name" value="Znf_C2H2_sf"/>
</dbReference>
<comment type="caution">
    <text evidence="10">The sequence shown here is derived from an EMBL/GenBank/DDBJ whole genome shotgun (WGS) entry which is preliminary data.</text>
</comment>
<name>A0AAV0ANM6_PHAPC</name>
<evidence type="ECO:0000256" key="2">
    <source>
        <dbReference type="ARBA" id="ARBA00022723"/>
    </source>
</evidence>
<dbReference type="Gene3D" id="3.30.160.60">
    <property type="entry name" value="Classic Zinc Finger"/>
    <property type="match status" value="2"/>
</dbReference>
<sequence length="215" mass="24109">MNYASNQPRAPYSSPNRSTSQFPNTTRQGHYLMYSKIPTSNHLLNTFRQPLFSETSSTTNQGTSRDQGQRNRLESNSANNYIHSRISHNDQRMATQSNQSYIGNQSPLNFGSPNLVNSNKPCSHTGQILNNSNQTSNHQELLLQPQSYSSYEVRSANGVIRNHICPTCGKGFGRPSSLAQHELIHTGERPFVCPSCGKSFNTTSNLKRHQTLHEK</sequence>
<keyword evidence="4 7" id="KW-0863">Zinc-finger</keyword>
<dbReference type="SUPFAM" id="SSF57667">
    <property type="entry name" value="beta-beta-alpha zinc fingers"/>
    <property type="match status" value="1"/>
</dbReference>
<evidence type="ECO:0000256" key="6">
    <source>
        <dbReference type="ARBA" id="ARBA00023242"/>
    </source>
</evidence>
<dbReference type="EMBL" id="CALTRL010000765">
    <property type="protein sequence ID" value="CAH7669570.1"/>
    <property type="molecule type" value="Genomic_DNA"/>
</dbReference>
<dbReference type="InterPro" id="IPR050331">
    <property type="entry name" value="Zinc_finger"/>
</dbReference>
<evidence type="ECO:0000313" key="10">
    <source>
        <dbReference type="EMBL" id="CAH7669570.1"/>
    </source>
</evidence>
<evidence type="ECO:0000259" key="9">
    <source>
        <dbReference type="PROSITE" id="PS50157"/>
    </source>
</evidence>
<dbReference type="GO" id="GO:0010468">
    <property type="term" value="P:regulation of gene expression"/>
    <property type="evidence" value="ECO:0007669"/>
    <property type="project" value="TreeGrafter"/>
</dbReference>
<keyword evidence="12" id="KW-1185">Reference proteome</keyword>
<evidence type="ECO:0000256" key="1">
    <source>
        <dbReference type="ARBA" id="ARBA00004123"/>
    </source>
</evidence>
<organism evidence="10 12">
    <name type="scientific">Phakopsora pachyrhizi</name>
    <name type="common">Asian soybean rust disease fungus</name>
    <dbReference type="NCBI Taxonomy" id="170000"/>
    <lineage>
        <taxon>Eukaryota</taxon>
        <taxon>Fungi</taxon>
        <taxon>Dikarya</taxon>
        <taxon>Basidiomycota</taxon>
        <taxon>Pucciniomycotina</taxon>
        <taxon>Pucciniomycetes</taxon>
        <taxon>Pucciniales</taxon>
        <taxon>Phakopsoraceae</taxon>
        <taxon>Phakopsora</taxon>
    </lineage>
</organism>
<dbReference type="PROSITE" id="PS50157">
    <property type="entry name" value="ZINC_FINGER_C2H2_2"/>
    <property type="match status" value="2"/>
</dbReference>
<evidence type="ECO:0000256" key="7">
    <source>
        <dbReference type="PROSITE-ProRule" id="PRU00042"/>
    </source>
</evidence>
<feature type="compositionally biased region" description="Polar residues" evidence="8">
    <location>
        <begin position="53"/>
        <end position="66"/>
    </location>
</feature>
<keyword evidence="2" id="KW-0479">Metal-binding</keyword>
<dbReference type="PANTHER" id="PTHR16515:SF49">
    <property type="entry name" value="GASTRULA ZINC FINGER PROTEIN XLCGF49.1-LIKE-RELATED"/>
    <property type="match status" value="1"/>
</dbReference>
<evidence type="ECO:0000256" key="3">
    <source>
        <dbReference type="ARBA" id="ARBA00022737"/>
    </source>
</evidence>
<dbReference type="PANTHER" id="PTHR16515">
    <property type="entry name" value="PR DOMAIN ZINC FINGER PROTEIN"/>
    <property type="match status" value="1"/>
</dbReference>
<feature type="region of interest" description="Disordered" evidence="8">
    <location>
        <begin position="53"/>
        <end position="80"/>
    </location>
</feature>
<evidence type="ECO:0000256" key="5">
    <source>
        <dbReference type="ARBA" id="ARBA00022833"/>
    </source>
</evidence>